<organism evidence="1">
    <name type="scientific">bioreactor metagenome</name>
    <dbReference type="NCBI Taxonomy" id="1076179"/>
    <lineage>
        <taxon>unclassified sequences</taxon>
        <taxon>metagenomes</taxon>
        <taxon>ecological metagenomes</taxon>
    </lineage>
</organism>
<evidence type="ECO:0000313" key="1">
    <source>
        <dbReference type="EMBL" id="MPM77796.1"/>
    </source>
</evidence>
<accession>A0A645CLE5</accession>
<protein>
    <submittedName>
        <fullName evidence="1">Uncharacterized protein</fullName>
    </submittedName>
</protein>
<dbReference type="AlphaFoldDB" id="A0A645CLE5"/>
<sequence length="116" mass="13367">MKINSLSLSNIFIFETLNPCINRINATQIIRYRYSNLDLFAGLYYLFVETDILKIRCCHIFCSIIDNLKLSIPCCVISVTSRIIDFNIAYLPSTGFRIFVHIIITNIGSLSYFIEV</sequence>
<reference evidence="1" key="1">
    <citation type="submission" date="2019-08" db="EMBL/GenBank/DDBJ databases">
        <authorList>
            <person name="Kucharzyk K."/>
            <person name="Murdoch R.W."/>
            <person name="Higgins S."/>
            <person name="Loffler F."/>
        </authorList>
    </citation>
    <scope>NUCLEOTIDE SEQUENCE</scope>
</reference>
<name>A0A645CLE5_9ZZZZ</name>
<dbReference type="EMBL" id="VSSQ01028184">
    <property type="protein sequence ID" value="MPM77796.1"/>
    <property type="molecule type" value="Genomic_DNA"/>
</dbReference>
<gene>
    <name evidence="1" type="ORF">SDC9_124804</name>
</gene>
<proteinExistence type="predicted"/>
<comment type="caution">
    <text evidence="1">The sequence shown here is derived from an EMBL/GenBank/DDBJ whole genome shotgun (WGS) entry which is preliminary data.</text>
</comment>